<evidence type="ECO:0000256" key="1">
    <source>
        <dbReference type="PROSITE-ProRule" id="PRU00371"/>
    </source>
</evidence>
<accession>A0A2H1X0E4</accession>
<dbReference type="PROSITE" id="PS51031">
    <property type="entry name" value="BESS"/>
    <property type="match status" value="1"/>
</dbReference>
<proteinExistence type="predicted"/>
<protein>
    <submittedName>
        <fullName evidence="5">SFRICE_035986</fullName>
    </submittedName>
</protein>
<evidence type="ECO:0000259" key="4">
    <source>
        <dbReference type="PROSITE" id="PS51031"/>
    </source>
</evidence>
<feature type="domain" description="BESS" evidence="4">
    <location>
        <begin position="322"/>
        <end position="361"/>
    </location>
</feature>
<dbReference type="Pfam" id="PF02944">
    <property type="entry name" value="BESS"/>
    <property type="match status" value="1"/>
</dbReference>
<name>A0A2H1X0E4_SPOFR</name>
<dbReference type="GO" id="GO:0006357">
    <property type="term" value="P:regulation of transcription by RNA polymerase II"/>
    <property type="evidence" value="ECO:0007669"/>
    <property type="project" value="TreeGrafter"/>
</dbReference>
<feature type="domain" description="MADF" evidence="3">
    <location>
        <begin position="130"/>
        <end position="224"/>
    </location>
</feature>
<dbReference type="EMBL" id="ODYU01012021">
    <property type="protein sequence ID" value="SOQ58104.1"/>
    <property type="molecule type" value="Genomic_DNA"/>
</dbReference>
<dbReference type="PANTHER" id="PTHR12243:SF67">
    <property type="entry name" value="COREPRESSOR OF PANGOLIN, ISOFORM A-RELATED"/>
    <property type="match status" value="1"/>
</dbReference>
<dbReference type="InterPro" id="IPR004210">
    <property type="entry name" value="BESS_motif"/>
</dbReference>
<gene>
    <name evidence="5" type="ORF">SFRICE_035986</name>
</gene>
<dbReference type="GO" id="GO:0005634">
    <property type="term" value="C:nucleus"/>
    <property type="evidence" value="ECO:0007669"/>
    <property type="project" value="UniProtKB-SubCell"/>
</dbReference>
<dbReference type="PANTHER" id="PTHR12243">
    <property type="entry name" value="MADF DOMAIN TRANSCRIPTION FACTOR"/>
    <property type="match status" value="1"/>
</dbReference>
<dbReference type="Pfam" id="PF10545">
    <property type="entry name" value="MADF_DNA_bdg"/>
    <property type="match status" value="1"/>
</dbReference>
<evidence type="ECO:0000259" key="3">
    <source>
        <dbReference type="PROSITE" id="PS51029"/>
    </source>
</evidence>
<evidence type="ECO:0000256" key="2">
    <source>
        <dbReference type="SAM" id="MobiDB-lite"/>
    </source>
</evidence>
<dbReference type="PROSITE" id="PS51029">
    <property type="entry name" value="MADF"/>
    <property type="match status" value="1"/>
</dbReference>
<dbReference type="InterPro" id="IPR039353">
    <property type="entry name" value="TF_Adf1"/>
</dbReference>
<sequence>MTLRLGHDIYGHSPRLQIGTLCDTSEIKQLKKKKACVSGWRSHARRRLARKPAFPLNKASRTEPRRSIHATGVDATLFTLVPAILERKPPRSPAARQSLDERPPVCTVHSRNKLPTKNCITMQFEYDPERLIEEVRKRPGIWNYEDMEYRAKTMRYKLWNEVVTELMNPEAKVSKSEMRELEIQLQKKWKSIRDCFQKYIANPNRTKKPYIYSRQLQFLLKDQEVLPRKEDGGGTTESDDDRPIKKKKVWRSKRKLKLVKEETSEEDNENSINYEGNDDSRDFTIDTSETGRPAKVPKTSKPQPQVDEFAFASVDTQIKESDDPDRMFLLSLLPHLKMIPEEFRLNVKMDMMHVLRNASYNSAREHKLI</sequence>
<dbReference type="InterPro" id="IPR006578">
    <property type="entry name" value="MADF-dom"/>
</dbReference>
<reference evidence="5" key="1">
    <citation type="submission" date="2016-07" db="EMBL/GenBank/DDBJ databases">
        <authorList>
            <person name="Bretaudeau A."/>
        </authorList>
    </citation>
    <scope>NUCLEOTIDE SEQUENCE</scope>
    <source>
        <strain evidence="5">Rice</strain>
        <tissue evidence="5">Whole body</tissue>
    </source>
</reference>
<evidence type="ECO:0000313" key="5">
    <source>
        <dbReference type="EMBL" id="SOQ58104.1"/>
    </source>
</evidence>
<comment type="subcellular location">
    <subcellularLocation>
        <location evidence="1">Nucleus</location>
    </subcellularLocation>
</comment>
<dbReference type="SMART" id="SM00595">
    <property type="entry name" value="MADF"/>
    <property type="match status" value="1"/>
</dbReference>
<dbReference type="GO" id="GO:0003677">
    <property type="term" value="F:DNA binding"/>
    <property type="evidence" value="ECO:0007669"/>
    <property type="project" value="InterPro"/>
</dbReference>
<organism evidence="5">
    <name type="scientific">Spodoptera frugiperda</name>
    <name type="common">Fall armyworm</name>
    <dbReference type="NCBI Taxonomy" id="7108"/>
    <lineage>
        <taxon>Eukaryota</taxon>
        <taxon>Metazoa</taxon>
        <taxon>Ecdysozoa</taxon>
        <taxon>Arthropoda</taxon>
        <taxon>Hexapoda</taxon>
        <taxon>Insecta</taxon>
        <taxon>Pterygota</taxon>
        <taxon>Neoptera</taxon>
        <taxon>Endopterygota</taxon>
        <taxon>Lepidoptera</taxon>
        <taxon>Glossata</taxon>
        <taxon>Ditrysia</taxon>
        <taxon>Noctuoidea</taxon>
        <taxon>Noctuidae</taxon>
        <taxon>Amphipyrinae</taxon>
        <taxon>Spodoptera</taxon>
    </lineage>
</organism>
<dbReference type="AlphaFoldDB" id="A0A2H1X0E4"/>
<keyword evidence="1" id="KW-0539">Nucleus</keyword>
<dbReference type="OrthoDB" id="7444849at2759"/>
<dbReference type="GO" id="GO:0005667">
    <property type="term" value="C:transcription regulator complex"/>
    <property type="evidence" value="ECO:0007669"/>
    <property type="project" value="TreeGrafter"/>
</dbReference>
<feature type="region of interest" description="Disordered" evidence="2">
    <location>
        <begin position="260"/>
        <end position="303"/>
    </location>
</feature>